<comment type="similarity">
    <text evidence="1">Belongs to the peptidase C40 family.</text>
</comment>
<dbReference type="InterPro" id="IPR051202">
    <property type="entry name" value="Peptidase_C40"/>
</dbReference>
<dbReference type="Pfam" id="PF00877">
    <property type="entry name" value="NLPC_P60"/>
    <property type="match status" value="1"/>
</dbReference>
<dbReference type="Gene3D" id="3.90.1720.10">
    <property type="entry name" value="endopeptidase domain like (from Nostoc punctiforme)"/>
    <property type="match status" value="1"/>
</dbReference>
<dbReference type="PROSITE" id="PS51935">
    <property type="entry name" value="NLPC_P60"/>
    <property type="match status" value="1"/>
</dbReference>
<protein>
    <submittedName>
        <fullName evidence="8">NlpC/P60 family protein</fullName>
    </submittedName>
</protein>
<keyword evidence="2" id="KW-0645">Protease</keyword>
<keyword evidence="5" id="KW-0732">Signal</keyword>
<dbReference type="SUPFAM" id="SSF54001">
    <property type="entry name" value="Cysteine proteinases"/>
    <property type="match status" value="1"/>
</dbReference>
<dbReference type="AlphaFoldDB" id="A0A6L5XBE7"/>
<evidence type="ECO:0000313" key="8">
    <source>
        <dbReference type="EMBL" id="MSS16356.1"/>
    </source>
</evidence>
<keyword evidence="3" id="KW-0378">Hydrolase</keyword>
<comment type="caution">
    <text evidence="8">The sequence shown here is derived from an EMBL/GenBank/DDBJ whole genome shotgun (WGS) entry which is preliminary data.</text>
</comment>
<dbReference type="PROSITE" id="PS50911">
    <property type="entry name" value="CHAP"/>
    <property type="match status" value="1"/>
</dbReference>
<sequence>MKPRPMLKNCYMKNIQSILGRCLLVTLMIVTCATGAQAQRLNRHKKSHRGTVAEQIAKASIKNNPAEQVRELLAYAFTFKGTPYVYGAMSPSGFDCSGFTSYVFKKFGIRLNRSSRGQVNDGRRVSREDIKPGDLVFFNGRAGRGGVGHVGIVTESYGDGTFRFIHAACSRGVSESKSTEAYYRSRYVGACRVIE</sequence>
<dbReference type="GO" id="GO:0006508">
    <property type="term" value="P:proteolysis"/>
    <property type="evidence" value="ECO:0007669"/>
    <property type="project" value="UniProtKB-KW"/>
</dbReference>
<proteinExistence type="inferred from homology"/>
<feature type="signal peptide" evidence="5">
    <location>
        <begin position="1"/>
        <end position="38"/>
    </location>
</feature>
<accession>A0A6L5XBE7</accession>
<evidence type="ECO:0000256" key="4">
    <source>
        <dbReference type="ARBA" id="ARBA00022807"/>
    </source>
</evidence>
<dbReference type="PANTHER" id="PTHR47053">
    <property type="entry name" value="MUREIN DD-ENDOPEPTIDASE MEPH-RELATED"/>
    <property type="match status" value="1"/>
</dbReference>
<dbReference type="Proteomes" id="UP000483362">
    <property type="component" value="Unassembled WGS sequence"/>
</dbReference>
<dbReference type="EMBL" id="VULT01000001">
    <property type="protein sequence ID" value="MSS16356.1"/>
    <property type="molecule type" value="Genomic_DNA"/>
</dbReference>
<evidence type="ECO:0000256" key="3">
    <source>
        <dbReference type="ARBA" id="ARBA00022801"/>
    </source>
</evidence>
<evidence type="ECO:0000256" key="1">
    <source>
        <dbReference type="ARBA" id="ARBA00007074"/>
    </source>
</evidence>
<organism evidence="8 9">
    <name type="scientific">Sodaliphilus pleomorphus</name>
    <dbReference type="NCBI Taxonomy" id="2606626"/>
    <lineage>
        <taxon>Bacteria</taxon>
        <taxon>Pseudomonadati</taxon>
        <taxon>Bacteroidota</taxon>
        <taxon>Bacteroidia</taxon>
        <taxon>Bacteroidales</taxon>
        <taxon>Muribaculaceae</taxon>
        <taxon>Sodaliphilus</taxon>
    </lineage>
</organism>
<keyword evidence="4" id="KW-0788">Thiol protease</keyword>
<evidence type="ECO:0000259" key="7">
    <source>
        <dbReference type="PROSITE" id="PS51935"/>
    </source>
</evidence>
<evidence type="ECO:0000256" key="5">
    <source>
        <dbReference type="SAM" id="SignalP"/>
    </source>
</evidence>
<dbReference type="InterPro" id="IPR038765">
    <property type="entry name" value="Papain-like_cys_pep_sf"/>
</dbReference>
<keyword evidence="9" id="KW-1185">Reference proteome</keyword>
<dbReference type="PANTHER" id="PTHR47053:SF1">
    <property type="entry name" value="MUREIN DD-ENDOPEPTIDASE MEPH-RELATED"/>
    <property type="match status" value="1"/>
</dbReference>
<dbReference type="InterPro" id="IPR007921">
    <property type="entry name" value="CHAP_dom"/>
</dbReference>
<feature type="chain" id="PRO_5026931380" evidence="5">
    <location>
        <begin position="39"/>
        <end position="195"/>
    </location>
</feature>
<name>A0A6L5XBE7_9BACT</name>
<evidence type="ECO:0000313" key="9">
    <source>
        <dbReference type="Proteomes" id="UP000483362"/>
    </source>
</evidence>
<evidence type="ECO:0000259" key="6">
    <source>
        <dbReference type="PROSITE" id="PS50911"/>
    </source>
</evidence>
<dbReference type="InterPro" id="IPR000064">
    <property type="entry name" value="NLP_P60_dom"/>
</dbReference>
<gene>
    <name evidence="8" type="ORF">FYJ29_01010</name>
</gene>
<feature type="domain" description="Peptidase C51" evidence="6">
    <location>
        <begin position="71"/>
        <end position="195"/>
    </location>
</feature>
<reference evidence="8 9" key="1">
    <citation type="submission" date="2019-08" db="EMBL/GenBank/DDBJ databases">
        <title>In-depth cultivation of the pig gut microbiome towards novel bacterial diversity and tailored functional studies.</title>
        <authorList>
            <person name="Wylensek D."/>
            <person name="Hitch T.C.A."/>
            <person name="Clavel T."/>
        </authorList>
    </citation>
    <scope>NUCLEOTIDE SEQUENCE [LARGE SCALE GENOMIC DNA]</scope>
    <source>
        <strain evidence="8 9">Oil-RF-744-WCA-WT-10</strain>
    </source>
</reference>
<dbReference type="GO" id="GO:0008234">
    <property type="term" value="F:cysteine-type peptidase activity"/>
    <property type="evidence" value="ECO:0007669"/>
    <property type="project" value="UniProtKB-KW"/>
</dbReference>
<evidence type="ECO:0000256" key="2">
    <source>
        <dbReference type="ARBA" id="ARBA00022670"/>
    </source>
</evidence>
<feature type="domain" description="NlpC/P60" evidence="7">
    <location>
        <begin position="62"/>
        <end position="194"/>
    </location>
</feature>